<dbReference type="GO" id="GO:0003779">
    <property type="term" value="F:actin binding"/>
    <property type="evidence" value="ECO:0007669"/>
    <property type="project" value="UniProtKB-KW"/>
</dbReference>
<keyword evidence="4 7" id="KW-0808">Transferase</keyword>
<dbReference type="OrthoDB" id="441812at2759"/>
<dbReference type="InterPro" id="IPR046341">
    <property type="entry name" value="SET_dom_sf"/>
</dbReference>
<evidence type="ECO:0000256" key="6">
    <source>
        <dbReference type="ARBA" id="ARBA00023203"/>
    </source>
</evidence>
<reference evidence="10" key="1">
    <citation type="submission" date="2025-08" db="UniProtKB">
        <authorList>
            <consortium name="RefSeq"/>
        </authorList>
    </citation>
    <scope>IDENTIFICATION</scope>
</reference>
<dbReference type="InterPro" id="IPR025785">
    <property type="entry name" value="SETD3"/>
</dbReference>
<proteinExistence type="inferred from homology"/>
<evidence type="ECO:0000256" key="1">
    <source>
        <dbReference type="ARBA" id="ARBA00004496"/>
    </source>
</evidence>
<dbReference type="SUPFAM" id="SSF81822">
    <property type="entry name" value="RuBisCo LSMT C-terminal, substrate-binding domain"/>
    <property type="match status" value="1"/>
</dbReference>
<dbReference type="SUPFAM" id="SSF82199">
    <property type="entry name" value="SET domain"/>
    <property type="match status" value="1"/>
</dbReference>
<dbReference type="PROSITE" id="PS50280">
    <property type="entry name" value="SET"/>
    <property type="match status" value="1"/>
</dbReference>
<name>A0A6P3DWA4_BOMIM</name>
<dbReference type="Pfam" id="PF00856">
    <property type="entry name" value="SET"/>
    <property type="match status" value="1"/>
</dbReference>
<dbReference type="GO" id="GO:0032259">
    <property type="term" value="P:methylation"/>
    <property type="evidence" value="ECO:0007669"/>
    <property type="project" value="UniProtKB-KW"/>
</dbReference>
<dbReference type="Gene3D" id="3.90.1420.10">
    <property type="entry name" value="Rubisco LSMT, substrate-binding domain"/>
    <property type="match status" value="1"/>
</dbReference>
<keyword evidence="5 7" id="KW-0949">S-adenosyl-L-methionine</keyword>
<evidence type="ECO:0000256" key="2">
    <source>
        <dbReference type="ARBA" id="ARBA00022490"/>
    </source>
</evidence>
<evidence type="ECO:0000256" key="4">
    <source>
        <dbReference type="ARBA" id="ARBA00022679"/>
    </source>
</evidence>
<organism evidence="9 10">
    <name type="scientific">Bombus impatiens</name>
    <name type="common">Bumblebee</name>
    <dbReference type="NCBI Taxonomy" id="132113"/>
    <lineage>
        <taxon>Eukaryota</taxon>
        <taxon>Metazoa</taxon>
        <taxon>Ecdysozoa</taxon>
        <taxon>Arthropoda</taxon>
        <taxon>Hexapoda</taxon>
        <taxon>Insecta</taxon>
        <taxon>Pterygota</taxon>
        <taxon>Neoptera</taxon>
        <taxon>Endopterygota</taxon>
        <taxon>Hymenoptera</taxon>
        <taxon>Apocrita</taxon>
        <taxon>Aculeata</taxon>
        <taxon>Apoidea</taxon>
        <taxon>Anthophila</taxon>
        <taxon>Apidae</taxon>
        <taxon>Bombus</taxon>
        <taxon>Pyrobombus</taxon>
    </lineage>
</organism>
<dbReference type="InterPro" id="IPR044428">
    <property type="entry name" value="SETD3_SET"/>
</dbReference>
<dbReference type="AlphaFoldDB" id="A0A6P3DWA4"/>
<dbReference type="GO" id="GO:0005737">
    <property type="term" value="C:cytoplasm"/>
    <property type="evidence" value="ECO:0007669"/>
    <property type="project" value="UniProtKB-SubCell"/>
</dbReference>
<comment type="catalytic activity">
    <reaction evidence="7">
        <text>L-histidyl-[protein] + S-adenosyl-L-methionine = N(tele)-methyl-L-histidyl-[protein] + S-adenosyl-L-homocysteine + H(+)</text>
        <dbReference type="Rhea" id="RHEA:19369"/>
        <dbReference type="Rhea" id="RHEA-COMP:9745"/>
        <dbReference type="Rhea" id="RHEA-COMP:11600"/>
        <dbReference type="ChEBI" id="CHEBI:15378"/>
        <dbReference type="ChEBI" id="CHEBI:16367"/>
        <dbReference type="ChEBI" id="CHEBI:29979"/>
        <dbReference type="ChEBI" id="CHEBI:57856"/>
        <dbReference type="ChEBI" id="CHEBI:59789"/>
        <dbReference type="EC" id="2.1.1.85"/>
    </reaction>
</comment>
<evidence type="ECO:0000256" key="3">
    <source>
        <dbReference type="ARBA" id="ARBA00022603"/>
    </source>
</evidence>
<dbReference type="CDD" id="cd19176">
    <property type="entry name" value="SET_SETD3"/>
    <property type="match status" value="1"/>
</dbReference>
<dbReference type="Proteomes" id="UP000515180">
    <property type="component" value="Unplaced"/>
</dbReference>
<dbReference type="Pfam" id="PF09273">
    <property type="entry name" value="Rubis-subs-bind"/>
    <property type="match status" value="1"/>
</dbReference>
<dbReference type="InterPro" id="IPR036464">
    <property type="entry name" value="Rubisco_LSMT_subst-bd_sf"/>
</dbReference>
<dbReference type="GeneID" id="100740861"/>
<dbReference type="GO" id="GO:0018064">
    <property type="term" value="F:protein-L-histidine N-tele-methyltransferase activity"/>
    <property type="evidence" value="ECO:0007669"/>
    <property type="project" value="UniProtKB-EC"/>
</dbReference>
<feature type="domain" description="SET" evidence="8">
    <location>
        <begin position="94"/>
        <end position="315"/>
    </location>
</feature>
<evidence type="ECO:0000313" key="9">
    <source>
        <dbReference type="Proteomes" id="UP000515180"/>
    </source>
</evidence>
<keyword evidence="6" id="KW-0009">Actin-binding</keyword>
<evidence type="ECO:0000256" key="5">
    <source>
        <dbReference type="ARBA" id="ARBA00022691"/>
    </source>
</evidence>
<dbReference type="GO" id="GO:0016279">
    <property type="term" value="F:protein-lysine N-methyltransferase activity"/>
    <property type="evidence" value="ECO:0007669"/>
    <property type="project" value="TreeGrafter"/>
</dbReference>
<dbReference type="PROSITE" id="PS51565">
    <property type="entry name" value="SAM_MT85_SETD3"/>
    <property type="match status" value="1"/>
</dbReference>
<dbReference type="Gene3D" id="3.90.1410.10">
    <property type="entry name" value="set domain protein methyltransferase, domain 1"/>
    <property type="match status" value="1"/>
</dbReference>
<sequence>MDRRNSDGSFTSEELVLYQRQLTKLENRNVINALCQRLFILCFNSVCETQLWNNYMEISTVLEKVKQLEEMKTESPKRSQGIGRFINWLKQNGANVYGASVAEFPGYDLGLKAERNFLENELILRIPRELIFSIHNAAPELVALQNDPLLQLMPQVALAIALLIEKHKEYSKWKPYLDILPTTYTTVLYMTAADMNELKGSPTLEAALKQCRNIARQYAYFNKLFQKNNNAVSAILRDVFTYEKYCWAVSTVMTRQNIIPSKDGSLMIHALIPMWDMCNHENSKITTDFNATLNCCECYALRDFKKAEQIFISYGARTNSDFFVHSGFVYMDNEQDGFKLRLGISKADPLQKERVELLNKLDLPAVGEFLLKPGTEPISDTLLAFLRVFSMRKEELAHWIQSDRVNDLKHMDCALETVVEENVKKFLLTRLQLLIANYPTTLKEDLQLLETTLPRIKKLAIQLRVTEKRILQGALEYVQQWIKA</sequence>
<comment type="subcellular location">
    <subcellularLocation>
        <location evidence="1">Cytoplasm</location>
    </subcellularLocation>
</comment>
<dbReference type="EC" id="2.1.1.85" evidence="7"/>
<keyword evidence="2" id="KW-0963">Cytoplasm</keyword>
<evidence type="ECO:0000313" key="10">
    <source>
        <dbReference type="RefSeq" id="XP_003488333.1"/>
    </source>
</evidence>
<protein>
    <recommendedName>
        <fullName evidence="7">protein-histidine N-methyltransferase</fullName>
        <ecNumber evidence="7">2.1.1.85</ecNumber>
    </recommendedName>
</protein>
<accession>A0A6P3DWA4</accession>
<dbReference type="InterPro" id="IPR050600">
    <property type="entry name" value="SETD3_SETD6_MTase"/>
</dbReference>
<dbReference type="PANTHER" id="PTHR13271">
    <property type="entry name" value="UNCHARACTERIZED PUTATIVE METHYLTRANSFERASE"/>
    <property type="match status" value="1"/>
</dbReference>
<dbReference type="KEGG" id="bim:100740861"/>
<keyword evidence="9" id="KW-1185">Reference proteome</keyword>
<dbReference type="CTD" id="84193"/>
<dbReference type="InterPro" id="IPR015353">
    <property type="entry name" value="Rubisco_LSMT_subst-bd"/>
</dbReference>
<evidence type="ECO:0000259" key="8">
    <source>
        <dbReference type="PROSITE" id="PS50280"/>
    </source>
</evidence>
<dbReference type="PANTHER" id="PTHR13271:SF47">
    <property type="entry name" value="ACTIN-HISTIDINE N-METHYLTRANSFERASE"/>
    <property type="match status" value="1"/>
</dbReference>
<evidence type="ECO:0000256" key="7">
    <source>
        <dbReference type="PROSITE-ProRule" id="PRU00898"/>
    </source>
</evidence>
<dbReference type="RefSeq" id="XP_003488333.1">
    <property type="nucleotide sequence ID" value="XM_003488285.4"/>
</dbReference>
<keyword evidence="3 7" id="KW-0489">Methyltransferase</keyword>
<dbReference type="InterPro" id="IPR001214">
    <property type="entry name" value="SET_dom"/>
</dbReference>
<comment type="similarity">
    <text evidence="7">Belongs to the class V-like SAM-binding methyltransferase superfamily. SETD3 actin-histidine methyltransferase family.</text>
</comment>
<gene>
    <name evidence="10" type="primary">LOC100740861</name>
</gene>